<evidence type="ECO:0000313" key="4">
    <source>
        <dbReference type="EMBL" id="GBN62434.1"/>
    </source>
</evidence>
<reference evidence="1 5" key="1">
    <citation type="journal article" date="2019" name="Sci. Rep.">
        <title>Orb-weaving spider Araneus ventricosus genome elucidates the spidroin gene catalogue.</title>
        <authorList>
            <person name="Kono N."/>
            <person name="Nakamura H."/>
            <person name="Ohtoshi R."/>
            <person name="Moran D.A.P."/>
            <person name="Shinohara A."/>
            <person name="Yoshida Y."/>
            <person name="Fujiwara M."/>
            <person name="Mori M."/>
            <person name="Tomita M."/>
            <person name="Arakawa K."/>
        </authorList>
    </citation>
    <scope>NUCLEOTIDE SEQUENCE [LARGE SCALE GENOMIC DNA]</scope>
</reference>
<dbReference type="EMBL" id="BGPR01013821">
    <property type="protein sequence ID" value="GBN62434.1"/>
    <property type="molecule type" value="Genomic_DNA"/>
</dbReference>
<accession>A0A4Y2QF95</accession>
<protein>
    <submittedName>
        <fullName evidence="1">Uncharacterized protein</fullName>
    </submittedName>
</protein>
<gene>
    <name evidence="3" type="ORF">AVEN_106059_1</name>
    <name evidence="1" type="ORF">AVEN_183104_1</name>
    <name evidence="4" type="ORF">AVEN_36291_1</name>
    <name evidence="2" type="ORF">AVEN_75347_1</name>
</gene>
<comment type="caution">
    <text evidence="1">The sequence shown here is derived from an EMBL/GenBank/DDBJ whole genome shotgun (WGS) entry which is preliminary data.</text>
</comment>
<evidence type="ECO:0000313" key="3">
    <source>
        <dbReference type="EMBL" id="GBN62403.1"/>
    </source>
</evidence>
<proteinExistence type="predicted"/>
<dbReference type="OrthoDB" id="6473612at2759"/>
<keyword evidence="5" id="KW-1185">Reference proteome</keyword>
<dbReference type="EMBL" id="BGPR01013786">
    <property type="protein sequence ID" value="GBN62224.1"/>
    <property type="molecule type" value="Genomic_DNA"/>
</dbReference>
<dbReference type="EMBL" id="BGPR01013820">
    <property type="protein sequence ID" value="GBN62403.1"/>
    <property type="molecule type" value="Genomic_DNA"/>
</dbReference>
<sequence>MLEQRFNHLPYGTRFISYISQKVPPLQKQQLQCGAVGSPIHYATECPLTLSWHMTQSSSDNVNIWRKSVAANKLFSQKICNIVQFIHKNNDLFKID</sequence>
<evidence type="ECO:0000313" key="1">
    <source>
        <dbReference type="EMBL" id="GBN62224.1"/>
    </source>
</evidence>
<evidence type="ECO:0000313" key="2">
    <source>
        <dbReference type="EMBL" id="GBN62240.1"/>
    </source>
</evidence>
<organism evidence="1 5">
    <name type="scientific">Araneus ventricosus</name>
    <name type="common">Orbweaver spider</name>
    <name type="synonym">Epeira ventricosa</name>
    <dbReference type="NCBI Taxonomy" id="182803"/>
    <lineage>
        <taxon>Eukaryota</taxon>
        <taxon>Metazoa</taxon>
        <taxon>Ecdysozoa</taxon>
        <taxon>Arthropoda</taxon>
        <taxon>Chelicerata</taxon>
        <taxon>Arachnida</taxon>
        <taxon>Araneae</taxon>
        <taxon>Araneomorphae</taxon>
        <taxon>Entelegynae</taxon>
        <taxon>Araneoidea</taxon>
        <taxon>Araneidae</taxon>
        <taxon>Araneus</taxon>
    </lineage>
</organism>
<dbReference type="AlphaFoldDB" id="A0A4Y2QF95"/>
<dbReference type="EMBL" id="BGPR01013788">
    <property type="protein sequence ID" value="GBN62240.1"/>
    <property type="molecule type" value="Genomic_DNA"/>
</dbReference>
<dbReference type="Proteomes" id="UP000499080">
    <property type="component" value="Unassembled WGS sequence"/>
</dbReference>
<name>A0A4Y2QF95_ARAVE</name>
<evidence type="ECO:0000313" key="5">
    <source>
        <dbReference type="Proteomes" id="UP000499080"/>
    </source>
</evidence>